<organism evidence="1 2">
    <name type="scientific">Diphasiastrum complanatum</name>
    <name type="common">Issler's clubmoss</name>
    <name type="synonym">Lycopodium complanatum</name>
    <dbReference type="NCBI Taxonomy" id="34168"/>
    <lineage>
        <taxon>Eukaryota</taxon>
        <taxon>Viridiplantae</taxon>
        <taxon>Streptophyta</taxon>
        <taxon>Embryophyta</taxon>
        <taxon>Tracheophyta</taxon>
        <taxon>Lycopodiopsida</taxon>
        <taxon>Lycopodiales</taxon>
        <taxon>Lycopodiaceae</taxon>
        <taxon>Lycopodioideae</taxon>
        <taxon>Diphasiastrum</taxon>
    </lineage>
</organism>
<comment type="caution">
    <text evidence="1">The sequence shown here is derived from an EMBL/GenBank/DDBJ whole genome shotgun (WGS) entry which is preliminary data.</text>
</comment>
<accession>A0ACC2A7K3</accession>
<dbReference type="Proteomes" id="UP001162992">
    <property type="component" value="Chromosome 23"/>
</dbReference>
<name>A0ACC2A7K3_DIPCM</name>
<reference evidence="2" key="1">
    <citation type="journal article" date="2024" name="Proc. Natl. Acad. Sci. U.S.A.">
        <title>Extraordinary preservation of gene collinearity over three hundred million years revealed in homosporous lycophytes.</title>
        <authorList>
            <person name="Li C."/>
            <person name="Wickell D."/>
            <person name="Kuo L.Y."/>
            <person name="Chen X."/>
            <person name="Nie B."/>
            <person name="Liao X."/>
            <person name="Peng D."/>
            <person name="Ji J."/>
            <person name="Jenkins J."/>
            <person name="Williams M."/>
            <person name="Shu S."/>
            <person name="Plott C."/>
            <person name="Barry K."/>
            <person name="Rajasekar S."/>
            <person name="Grimwood J."/>
            <person name="Han X."/>
            <person name="Sun S."/>
            <person name="Hou Z."/>
            <person name="He W."/>
            <person name="Dai G."/>
            <person name="Sun C."/>
            <person name="Schmutz J."/>
            <person name="Leebens-Mack J.H."/>
            <person name="Li F.W."/>
            <person name="Wang L."/>
        </authorList>
    </citation>
    <scope>NUCLEOTIDE SEQUENCE [LARGE SCALE GENOMIC DNA]</scope>
    <source>
        <strain evidence="2">cv. PW_Plant_1</strain>
    </source>
</reference>
<dbReference type="EMBL" id="CM055114">
    <property type="protein sequence ID" value="KAJ7513521.1"/>
    <property type="molecule type" value="Genomic_DNA"/>
</dbReference>
<proteinExistence type="predicted"/>
<evidence type="ECO:0000313" key="1">
    <source>
        <dbReference type="EMBL" id="KAJ7513521.1"/>
    </source>
</evidence>
<gene>
    <name evidence="1" type="ORF">O6H91_23G002900</name>
</gene>
<keyword evidence="2" id="KW-1185">Reference proteome</keyword>
<sequence length="222" mass="25372">MKAVEVAHVKYVEGDGFGHLMAWASLLPFLITAGLIWHIMFRRELQAIFLFVGMLISGILNEKIKDQVKEPRPLTCEILEMCDSHGWPSNHSQFMAFFSIFITLNSLFRWHFSSSFSKDFTLLCPWPFAVATMYSRIYLGYHSESQVVAGCGAGLIMGSFWYLLLNHIVAPLFPWIEETWLGRALYIRDSSHIPNVLLFEYNNARAARKAEKVSATLKTAKD</sequence>
<protein>
    <submittedName>
        <fullName evidence="1">Uncharacterized protein</fullName>
    </submittedName>
</protein>
<evidence type="ECO:0000313" key="2">
    <source>
        <dbReference type="Proteomes" id="UP001162992"/>
    </source>
</evidence>